<keyword evidence="4 5" id="KW-0472">Membrane</keyword>
<evidence type="ECO:0000313" key="7">
    <source>
        <dbReference type="Proteomes" id="UP000747542"/>
    </source>
</evidence>
<name>A0A8J5JNU9_HOMAM</name>
<dbReference type="SUPFAM" id="SSF81321">
    <property type="entry name" value="Family A G protein-coupled receptor-like"/>
    <property type="match status" value="1"/>
</dbReference>
<dbReference type="Pfam" id="PF00001">
    <property type="entry name" value="7tm_1"/>
    <property type="match status" value="1"/>
</dbReference>
<evidence type="ECO:0000256" key="5">
    <source>
        <dbReference type="SAM" id="Phobius"/>
    </source>
</evidence>
<evidence type="ECO:0000256" key="3">
    <source>
        <dbReference type="ARBA" id="ARBA00022989"/>
    </source>
</evidence>
<dbReference type="InterPro" id="IPR000276">
    <property type="entry name" value="GPCR_Rhodpsn"/>
</dbReference>
<keyword evidence="2 5" id="KW-0812">Transmembrane</keyword>
<keyword evidence="3 5" id="KW-1133">Transmembrane helix</keyword>
<dbReference type="EMBL" id="JAHLQT010029607">
    <property type="protein sequence ID" value="KAG7161190.1"/>
    <property type="molecule type" value="Genomic_DNA"/>
</dbReference>
<feature type="transmembrane region" description="Helical" evidence="5">
    <location>
        <begin position="20"/>
        <end position="40"/>
    </location>
</feature>
<dbReference type="GO" id="GO:0016020">
    <property type="term" value="C:membrane"/>
    <property type="evidence" value="ECO:0007669"/>
    <property type="project" value="UniProtKB-SubCell"/>
</dbReference>
<protein>
    <submittedName>
        <fullName evidence="6">Opsin 3-like</fullName>
    </submittedName>
</protein>
<evidence type="ECO:0000313" key="6">
    <source>
        <dbReference type="EMBL" id="KAG7161190.1"/>
    </source>
</evidence>
<dbReference type="Proteomes" id="UP000747542">
    <property type="component" value="Unassembled WGS sequence"/>
</dbReference>
<feature type="non-terminal residue" evidence="6">
    <location>
        <position position="106"/>
    </location>
</feature>
<gene>
    <name evidence="6" type="primary">Opn3-L</name>
    <name evidence="6" type="ORF">Hamer_G016239</name>
</gene>
<keyword evidence="7" id="KW-1185">Reference proteome</keyword>
<evidence type="ECO:0000256" key="2">
    <source>
        <dbReference type="ARBA" id="ARBA00022692"/>
    </source>
</evidence>
<organism evidence="6 7">
    <name type="scientific">Homarus americanus</name>
    <name type="common">American lobster</name>
    <dbReference type="NCBI Taxonomy" id="6706"/>
    <lineage>
        <taxon>Eukaryota</taxon>
        <taxon>Metazoa</taxon>
        <taxon>Ecdysozoa</taxon>
        <taxon>Arthropoda</taxon>
        <taxon>Crustacea</taxon>
        <taxon>Multicrustacea</taxon>
        <taxon>Malacostraca</taxon>
        <taxon>Eumalacostraca</taxon>
        <taxon>Eucarida</taxon>
        <taxon>Decapoda</taxon>
        <taxon>Pleocyemata</taxon>
        <taxon>Astacidea</taxon>
        <taxon>Nephropoidea</taxon>
        <taxon>Nephropidae</taxon>
        <taxon>Homarus</taxon>
    </lineage>
</organism>
<dbReference type="Gene3D" id="1.20.1070.10">
    <property type="entry name" value="Rhodopsin 7-helix transmembrane proteins"/>
    <property type="match status" value="1"/>
</dbReference>
<comment type="caution">
    <text evidence="6">The sequence shown here is derived from an EMBL/GenBank/DDBJ whole genome shotgun (WGS) entry which is preliminary data.</text>
</comment>
<accession>A0A8J5JNU9</accession>
<dbReference type="AlphaFoldDB" id="A0A8J5JNU9"/>
<sequence>GFLTTCSFDFLTEDENTLTFVAGVFFFSYVLPGFFIVYFYSQIFGHVSAYEKSMKSQAKKMNVDSLRSVGNKEEQEKSAEIRIAKVCMGLFFMDALCCRRTHWSLW</sequence>
<reference evidence="6" key="1">
    <citation type="journal article" date="2021" name="Sci. Adv.">
        <title>The American lobster genome reveals insights on longevity, neural, and immune adaptations.</title>
        <authorList>
            <person name="Polinski J.M."/>
            <person name="Zimin A.V."/>
            <person name="Clark K.F."/>
            <person name="Kohn A.B."/>
            <person name="Sadowski N."/>
            <person name="Timp W."/>
            <person name="Ptitsyn A."/>
            <person name="Khanna P."/>
            <person name="Romanova D.Y."/>
            <person name="Williams P."/>
            <person name="Greenwood S.J."/>
            <person name="Moroz L.L."/>
            <person name="Walt D.R."/>
            <person name="Bodnar A.G."/>
        </authorList>
    </citation>
    <scope>NUCLEOTIDE SEQUENCE</scope>
    <source>
        <strain evidence="6">GMGI-L3</strain>
    </source>
</reference>
<evidence type="ECO:0000256" key="4">
    <source>
        <dbReference type="ARBA" id="ARBA00023136"/>
    </source>
</evidence>
<evidence type="ECO:0000256" key="1">
    <source>
        <dbReference type="ARBA" id="ARBA00004370"/>
    </source>
</evidence>
<dbReference type="GO" id="GO:0004930">
    <property type="term" value="F:G protein-coupled receptor activity"/>
    <property type="evidence" value="ECO:0007669"/>
    <property type="project" value="InterPro"/>
</dbReference>
<comment type="subcellular location">
    <subcellularLocation>
        <location evidence="1">Membrane</location>
    </subcellularLocation>
</comment>
<proteinExistence type="predicted"/>